<dbReference type="GO" id="GO:0005828">
    <property type="term" value="C:kinetochore microtubule"/>
    <property type="evidence" value="ECO:0007669"/>
    <property type="project" value="TreeGrafter"/>
</dbReference>
<evidence type="ECO:0000313" key="3">
    <source>
        <dbReference type="WBParaSite" id="MBELARI_LOCUS5972"/>
    </source>
</evidence>
<dbReference type="GO" id="GO:0000070">
    <property type="term" value="P:mitotic sister chromatid segregation"/>
    <property type="evidence" value="ECO:0007669"/>
    <property type="project" value="TreeGrafter"/>
</dbReference>
<organism evidence="2 3">
    <name type="scientific">Mesorhabditis belari</name>
    <dbReference type="NCBI Taxonomy" id="2138241"/>
    <lineage>
        <taxon>Eukaryota</taxon>
        <taxon>Metazoa</taxon>
        <taxon>Ecdysozoa</taxon>
        <taxon>Nematoda</taxon>
        <taxon>Chromadorea</taxon>
        <taxon>Rhabditida</taxon>
        <taxon>Rhabditina</taxon>
        <taxon>Rhabditomorpha</taxon>
        <taxon>Rhabditoidea</taxon>
        <taxon>Rhabditidae</taxon>
        <taxon>Mesorhabditinae</taxon>
        <taxon>Mesorhabditis</taxon>
    </lineage>
</organism>
<proteinExistence type="predicted"/>
<name>A0AAF3FIS1_9BILA</name>
<sequence>MRFDKVLTDVDEDAAQDLDKPDSFFERRLYATIQASDVVGLKSEECKMVCESNNDFMAIATGNDFNLFSTKELNFVAQGCADAPIHSVYAFGGKEPIVIAVDNKDLKIFVVTICNNALLTVEHKLPVESNQCFFAAKSFGGSCHMVLVSAGAGLRLIVPMWDYLLQADKENFLGVANEARKSITKERFDAPKDICGFRFADCGDLMFVPNRAGEFTQMLSKSSKNMDPLFDFDFMPICFSEYAAGNFTAMIHEGNNMQIIDNFTLIVVEEYELNVEGKIESFHIIDDNPFSPTFEQVALIVERDLRRYIEIASVTAGKVIFSLPIRAGTRLMNGGDDSKRLLLLAEPFTSQYPSDPDACVRISELVEVNPQSCLDRMIQHGQFEAAIQFAKKHELDEEQIYIAQMVFLGDGLDVGATNEDIDQFLAIGKKIKDQDKVAELCLVGAYRVENPYCVLQILTFCSAFKLTDQYTIESLTKMLYSLTTFRLVLGDNCDVKIGRELWQKFINEGELFNVFSKFLMLGLMAEARMIWVRHRVAILQDCQFSEMSKESTITTSFLQEMFSQLRDGIKVRNSCWRDALALVEVEIIKVLPVEQMIEAIVFLWQLIDWLIPFLELHDSANFPDNAIYTAGAVHRVANDIVNESVTPLMLANAVCVSRNLGLVDGEQLSIMDKATKLVNQLESIKELRTKFNCHFSFDEFRTMSIQDVCYKILDESLRSPAKIRENVATYARPYMKKHNLPIDNTLFDYVKRGSCKIAASNSASIFGQYCLIVIGAIENAQIRHRGLLEIARVSPVPWNPELQKAVSIVLADKQVNVKIQKELKLVCMRAEMALLLKKYCLATDFERLQSYFATTITFEKILRFIFADTNHNFKTQSEDAEKLVDLYNQLNEKATFAVLRVPILLCESMLNKMSSQLPSVIEYLTNAETNGQKQILDALIPALASHLENRINSASKCERELRLHQCMVLESLIVRFRRGDPMYETLYKNVKSLRCLQEQYDICESLLLMRSPMERHTHLRAFLERQPLEDDVSIGKALLFTATLNFTDEEALCFMFEHNQNSDQRDADLAVLLILKSISIVRSFSSRLTELCLDALNLILLAIFYGAKSENQEQFDIVFEWAFTLQTRIPELCLACNSADAYGTLIRIKGYIDLICIVFQQGSNEDTISDKAHAVESKEKLKDVLRNRDEFMSLWHRLGCYSYAKDPSLYEKIQTAQLICNVARSVIASKERLDENLLNEMVEDWENLFSHLSLHNQNLLEYSARVYASYLPCFEKKTVELTPSVQMIAQKVIDSHPADLWTATQALLTVPATNRQNLVIRELKNFTRARQSPQAYINYYRIAQFMSAISSQGADHKGNLVTSFRKALWQKKLRKMGLPSTLCANASTKSEGVLSAFATSRVDPHIVADFLEAFGLSVSLLLQYGALFVYQASYEKDVKVVDELLAKASFAIDLSRVDLENSFAVLLDIFYVLSPYNYRVLSATLAKLEELACNNEIHLKLIQPLKTVLIFLQELSRKQEITKSEYIWYKERERYIETTLKEKNLTIQQLSSVIHSRYLNGPNIDEIGPVIDELLTELDEEMLQKLPSQAKQHLPMHLFLYENSDDIKKYLKPTIELEINIYSLTNWQELASGVSYFLRSISRMELLKIAVCKSARQAVMEDQLSEGDSEKIWACTVSNTNRADVITVLSTCVASMKTTELQLSFLKLAQKVGQEWIEKKATYNVRDQEEAELRSKVTSIQMKIIQLETGRLLGAAQISRSDLMFDYDPEKLIEHIYLEGVNWNDSSDIDKKYKTVQELAHINGTDLLTIEKRLVDRWLQEEKSEAFVDMNDTMGMNESLPMAGIAKSDSKIARLPVFDVITTRIAHVIRRGDLKAYAVQLRQMIAKLDFSLGSCQRRLLALCVMAVTFNNKELKQYFDFDTEDHICAQIEWTSYMRMFALASYDMDLKKLQDVNRPQLVRSLIDNARTSQELAELIMCLIFDENIDEKEFVEKVSDRLLHYKSKDFLNLLLRHCGSNNALQTVKNLALLWTRVFEWHVQEIGDANQSQLAARELQKWVYTLFACPISRVRSIETVRNTLINRRLPNASLLIPILASTEKKFDMSTATSETPTHDLNFKWINEEMRTRPNENYMEM</sequence>
<dbReference type="InterPro" id="IPR055403">
    <property type="entry name" value="ARM_KNTC1_1st"/>
</dbReference>
<dbReference type="GO" id="GO:0005737">
    <property type="term" value="C:cytoplasm"/>
    <property type="evidence" value="ECO:0007669"/>
    <property type="project" value="TreeGrafter"/>
</dbReference>
<dbReference type="Pfam" id="PF24520">
    <property type="entry name" value="ARM_KNTC1_1st"/>
    <property type="match status" value="1"/>
</dbReference>
<evidence type="ECO:0000313" key="2">
    <source>
        <dbReference type="Proteomes" id="UP000887575"/>
    </source>
</evidence>
<dbReference type="Proteomes" id="UP000887575">
    <property type="component" value="Unassembled WGS sequence"/>
</dbReference>
<reference evidence="3" key="1">
    <citation type="submission" date="2024-02" db="UniProtKB">
        <authorList>
            <consortium name="WormBaseParasite"/>
        </authorList>
    </citation>
    <scope>IDENTIFICATION</scope>
</reference>
<dbReference type="GO" id="GO:0007094">
    <property type="term" value="P:mitotic spindle assembly checkpoint signaling"/>
    <property type="evidence" value="ECO:0007669"/>
    <property type="project" value="TreeGrafter"/>
</dbReference>
<accession>A0AAF3FIS1</accession>
<evidence type="ECO:0000259" key="1">
    <source>
        <dbReference type="Pfam" id="PF24520"/>
    </source>
</evidence>
<dbReference type="WBParaSite" id="MBELARI_LOCUS5972">
    <property type="protein sequence ID" value="MBELARI_LOCUS5972"/>
    <property type="gene ID" value="MBELARI_LOCUS5972"/>
</dbReference>
<dbReference type="InterPro" id="IPR052802">
    <property type="entry name" value="KNTC1"/>
</dbReference>
<keyword evidence="2" id="KW-1185">Reference proteome</keyword>
<protein>
    <submittedName>
        <fullName evidence="3">RZZ complex subunit KNTC1/ROD C-terminal domain-containing protein</fullName>
    </submittedName>
</protein>
<dbReference type="GO" id="GO:1990423">
    <property type="term" value="C:RZZ complex"/>
    <property type="evidence" value="ECO:0007669"/>
    <property type="project" value="TreeGrafter"/>
</dbReference>
<dbReference type="GO" id="GO:1903394">
    <property type="term" value="P:protein localization to kinetochore involved in kinetochore assembly"/>
    <property type="evidence" value="ECO:0007669"/>
    <property type="project" value="TreeGrafter"/>
</dbReference>
<dbReference type="GO" id="GO:0031267">
    <property type="term" value="F:small GTPase binding"/>
    <property type="evidence" value="ECO:0007669"/>
    <property type="project" value="TreeGrafter"/>
</dbReference>
<dbReference type="PANTHER" id="PTHR15688">
    <property type="entry name" value="KINETOCHORE-ASSOCIATED PROTEIN 1"/>
    <property type="match status" value="1"/>
</dbReference>
<feature type="domain" description="KNTC1 first ARM-repeats" evidence="1">
    <location>
        <begin position="376"/>
        <end position="627"/>
    </location>
</feature>
<dbReference type="PANTHER" id="PTHR15688:SF1">
    <property type="entry name" value="KINETOCHORE-ASSOCIATED PROTEIN 1"/>
    <property type="match status" value="1"/>
</dbReference>